<evidence type="ECO:0000313" key="3">
    <source>
        <dbReference type="Proteomes" id="UP001321344"/>
    </source>
</evidence>
<dbReference type="RefSeq" id="WP_276344229.1">
    <property type="nucleotide sequence ID" value="NZ_JARJOW010000004.1"/>
</dbReference>
<keyword evidence="1" id="KW-0472">Membrane</keyword>
<dbReference type="EMBL" id="JARJOW010000004">
    <property type="protein sequence ID" value="MDF5690690.1"/>
    <property type="molecule type" value="Genomic_DNA"/>
</dbReference>
<feature type="transmembrane region" description="Helical" evidence="1">
    <location>
        <begin position="114"/>
        <end position="136"/>
    </location>
</feature>
<keyword evidence="1" id="KW-1133">Transmembrane helix</keyword>
<sequence length="155" mass="18264">MSEITITYTGSLLRYQNLSIKNARTQEVLSKNLGKHDTFQLPCGNHVIEIAFRFNLFRYPPSRFSLDVPEGKHLYFDLKEKGIARYTFTNISLSLKVLSWILWLSLTKNDYPSIYWGTLLSTPVIAYYQIQQLILIQKSSRLRNGYLELYHSWEY</sequence>
<gene>
    <name evidence="2" type="ORF">PQG43_07435</name>
</gene>
<reference evidence="2 3" key="1">
    <citation type="submission" date="2023-03" db="EMBL/GenBank/DDBJ databases">
        <title>Genome sequencing of Aquirufa.</title>
        <authorList>
            <person name="Pitt A."/>
            <person name="Hahn M.W."/>
        </authorList>
    </citation>
    <scope>NUCLEOTIDE SEQUENCE [LARGE SCALE GENOMIC DNA]</scope>
    <source>
        <strain evidence="2 3">WAEICH-18A</strain>
    </source>
</reference>
<dbReference type="Proteomes" id="UP001321344">
    <property type="component" value="Unassembled WGS sequence"/>
</dbReference>
<proteinExistence type="predicted"/>
<organism evidence="2 3">
    <name type="scientific">Aquirufa aurantiipilula</name>
    <dbReference type="NCBI Taxonomy" id="2696561"/>
    <lineage>
        <taxon>Bacteria</taxon>
        <taxon>Pseudomonadati</taxon>
        <taxon>Bacteroidota</taxon>
        <taxon>Cytophagia</taxon>
        <taxon>Cytophagales</taxon>
        <taxon>Flectobacillaceae</taxon>
        <taxon>Aquirufa</taxon>
    </lineage>
</organism>
<evidence type="ECO:0000256" key="1">
    <source>
        <dbReference type="SAM" id="Phobius"/>
    </source>
</evidence>
<feature type="transmembrane region" description="Helical" evidence="1">
    <location>
        <begin position="83"/>
        <end position="102"/>
    </location>
</feature>
<keyword evidence="3" id="KW-1185">Reference proteome</keyword>
<protein>
    <submittedName>
        <fullName evidence="2">Uncharacterized protein</fullName>
    </submittedName>
</protein>
<accession>A0ABT6BKC3</accession>
<keyword evidence="1" id="KW-0812">Transmembrane</keyword>
<comment type="caution">
    <text evidence="2">The sequence shown here is derived from an EMBL/GenBank/DDBJ whole genome shotgun (WGS) entry which is preliminary data.</text>
</comment>
<evidence type="ECO:0000313" key="2">
    <source>
        <dbReference type="EMBL" id="MDF5690690.1"/>
    </source>
</evidence>
<name>A0ABT6BKC3_9BACT</name>